<gene>
    <name evidence="1" type="ORF">KHLLAP_LOCUS10062</name>
</gene>
<name>A0AAI8VRU9_9PEZI</name>
<evidence type="ECO:0000313" key="2">
    <source>
        <dbReference type="Proteomes" id="UP001295740"/>
    </source>
</evidence>
<keyword evidence="2" id="KW-1185">Reference proteome</keyword>
<accession>A0AAI8VRU9</accession>
<comment type="caution">
    <text evidence="1">The sequence shown here is derived from an EMBL/GenBank/DDBJ whole genome shotgun (WGS) entry which is preliminary data.</text>
</comment>
<proteinExistence type="predicted"/>
<dbReference type="AlphaFoldDB" id="A0AAI8VRU9"/>
<dbReference type="Proteomes" id="UP001295740">
    <property type="component" value="Unassembled WGS sequence"/>
</dbReference>
<sequence>MTDRSMLWALCLVNLKFNRIYTSYLYQSIIWRAGGHIKEATIDAMVASGYLNLTTRLEVRSNTGPSTVPKTSKSLEKLLRCMPNLIWFKWVSSFGDISSSTLVHLSRHCPKLEDIWCRGGPRRDISLSSPVLKEQLIFPKLKRLTYHGIENWLAMRFLPNLPKPLIFDPRTEEEEQMESAQIRLKKYVQDWIRRQETLRTASSRSCEAPLEVHTCFHRMSEWAPECPVCKSEPSSARERGLYLHTLWPCGSGTAELYVIRGSMEHIKHRFPAAARAAELALDAADEA</sequence>
<organism evidence="1 2">
    <name type="scientific">Anthostomella pinea</name>
    <dbReference type="NCBI Taxonomy" id="933095"/>
    <lineage>
        <taxon>Eukaryota</taxon>
        <taxon>Fungi</taxon>
        <taxon>Dikarya</taxon>
        <taxon>Ascomycota</taxon>
        <taxon>Pezizomycotina</taxon>
        <taxon>Sordariomycetes</taxon>
        <taxon>Xylariomycetidae</taxon>
        <taxon>Xylariales</taxon>
        <taxon>Xylariaceae</taxon>
        <taxon>Anthostomella</taxon>
    </lineage>
</organism>
<evidence type="ECO:0000313" key="1">
    <source>
        <dbReference type="EMBL" id="CAJ2509594.1"/>
    </source>
</evidence>
<reference evidence="1" key="1">
    <citation type="submission" date="2023-10" db="EMBL/GenBank/DDBJ databases">
        <authorList>
            <person name="Hackl T."/>
        </authorList>
    </citation>
    <scope>NUCLEOTIDE SEQUENCE</scope>
</reference>
<protein>
    <submittedName>
        <fullName evidence="1">Uu.00g146200.m01.CDS01</fullName>
    </submittedName>
</protein>
<dbReference type="EMBL" id="CAUWAG010000012">
    <property type="protein sequence ID" value="CAJ2509594.1"/>
    <property type="molecule type" value="Genomic_DNA"/>
</dbReference>